<accession>A0A098BTF8</accession>
<dbReference type="eggNOG" id="ENOG5032Z40">
    <property type="taxonomic scope" value="Bacteria"/>
</dbReference>
<dbReference type="RefSeq" id="WP_017679705.1">
    <property type="nucleotide sequence ID" value="NZ_CP038030.2"/>
</dbReference>
<dbReference type="InterPro" id="IPR025341">
    <property type="entry name" value="DUF4247"/>
</dbReference>
<dbReference type="AlphaFoldDB" id="A0A098BTF8"/>
<dbReference type="PROSITE" id="PS51257">
    <property type="entry name" value="PROKAR_LIPOPROTEIN"/>
    <property type="match status" value="1"/>
</dbReference>
<evidence type="ECO:0008006" key="3">
    <source>
        <dbReference type="Google" id="ProtNLM"/>
    </source>
</evidence>
<gene>
    <name evidence="1" type="ORF">RHRU231_840024</name>
</gene>
<proteinExistence type="predicted"/>
<dbReference type="EMBL" id="CCSD01000099">
    <property type="protein sequence ID" value="CDZ91495.1"/>
    <property type="molecule type" value="Genomic_DNA"/>
</dbReference>
<sequence>MGEIVRAGRASVAKRAVPVLVSSLLLVGCGGESRDHIAETYEHRETRRNTEVYHSPDPVQATVDAIVRRQEPTAQTVDRGRWELRFPGDVVIVEAAAEGGSTVIVRDLDRRPRRGLLQRLGALFGSDASGAGHRPGSERGVR</sequence>
<evidence type="ECO:0000313" key="1">
    <source>
        <dbReference type="EMBL" id="CDZ91495.1"/>
    </source>
</evidence>
<name>A0A098BTF8_9NOCA</name>
<dbReference type="Pfam" id="PF14042">
    <property type="entry name" value="DUF4247"/>
    <property type="match status" value="1"/>
</dbReference>
<protein>
    <recommendedName>
        <fullName evidence="3">DUF4247 domain-containing protein</fullName>
    </recommendedName>
</protein>
<dbReference type="Proteomes" id="UP000042997">
    <property type="component" value="Unassembled WGS sequence"/>
</dbReference>
<reference evidence="1 2" key="1">
    <citation type="journal article" date="2014" name="Genome Announc.">
        <title>Draft Genome Sequence of Propane- and Butane-Oxidizing Actinobacterium Rhodococcus ruber IEGM 231.</title>
        <authorList>
            <person name="Ivshina I.B."/>
            <person name="Kuyukina M.S."/>
            <person name="Krivoruchko A.V."/>
            <person name="Barbe V."/>
            <person name="Fischer C."/>
        </authorList>
    </citation>
    <scope>NUCLEOTIDE SEQUENCE [LARGE SCALE GENOMIC DNA]</scope>
</reference>
<evidence type="ECO:0000313" key="2">
    <source>
        <dbReference type="Proteomes" id="UP000042997"/>
    </source>
</evidence>
<dbReference type="OrthoDB" id="3783200at2"/>
<organism evidence="1 2">
    <name type="scientific">Rhodococcus ruber</name>
    <dbReference type="NCBI Taxonomy" id="1830"/>
    <lineage>
        <taxon>Bacteria</taxon>
        <taxon>Bacillati</taxon>
        <taxon>Actinomycetota</taxon>
        <taxon>Actinomycetes</taxon>
        <taxon>Mycobacteriales</taxon>
        <taxon>Nocardiaceae</taxon>
        <taxon>Rhodococcus</taxon>
    </lineage>
</organism>